<dbReference type="GO" id="GO:0004519">
    <property type="term" value="F:endonuclease activity"/>
    <property type="evidence" value="ECO:0007669"/>
    <property type="project" value="UniProtKB-KW"/>
</dbReference>
<dbReference type="InterPro" id="IPR041588">
    <property type="entry name" value="Integrase_H2C2"/>
</dbReference>
<evidence type="ECO:0000313" key="10">
    <source>
        <dbReference type="Proteomes" id="UP000187429"/>
    </source>
</evidence>
<dbReference type="FunFam" id="3.10.20.370:FF:000001">
    <property type="entry name" value="Retrovirus-related Pol polyprotein from transposon 17.6-like protein"/>
    <property type="match status" value="1"/>
</dbReference>
<dbReference type="Pfam" id="PF17917">
    <property type="entry name" value="RT_RNaseH"/>
    <property type="match status" value="1"/>
</dbReference>
<keyword evidence="10" id="KW-1185">Reference proteome</keyword>
<accession>A0A1R1YS03</accession>
<feature type="region of interest" description="Disordered" evidence="7">
    <location>
        <begin position="152"/>
        <end position="185"/>
    </location>
</feature>
<feature type="compositionally biased region" description="Polar residues" evidence="7">
    <location>
        <begin position="400"/>
        <end position="415"/>
    </location>
</feature>
<dbReference type="EMBL" id="LSSM01000212">
    <property type="protein sequence ID" value="OMJ29673.1"/>
    <property type="molecule type" value="Genomic_DNA"/>
</dbReference>
<comment type="caution">
    <text evidence="9">The sequence shown here is derived from an EMBL/GenBank/DDBJ whole genome shotgun (WGS) entry which is preliminary data.</text>
</comment>
<dbReference type="InterPro" id="IPR001584">
    <property type="entry name" value="Integrase_cat-core"/>
</dbReference>
<sequence>MSAPASPVDNHSPPVRTPPIFGDDYEEDMVCSPLTLSRHHDTAPFAEINNQVPTPSSTLEITEKCSSSDESSSNERHTPPPIYTDSYASSIDSARVSPTALRKNQYAQVYALFDSPTISKHLLDKKSAYVGAGILQKQTPIDTLTRNLRNLSVRDDDERSVDEYSNPEQDAEDSDSNSSPATKPTTSSIKKWIYQAPPIFHGRWDEDVWKFAELFNKHVKSLNVTLDSEELLNYFKEYLEDEALRVVEPLMVLYPEWDAFIVNFTQRFTTPDRKSRAKKEFKKMNIYAEDSLFTFAKLVKFFQVMGQTNEATKVVEILNKFSEVDRNRLLDKDVTTVEEIMNFFAKKEEQKRIFDKNNFKNFHIASHATDTIDMFRIKRAAPGPNTVLDKKTRDAKSTPGKASTSGNLSARPNTCRTFPTEIPTRAAECNKTEPFSSLPRPRQGTFRTNTPYQQRMDVDDTPYRNATTQSNNAHVNLVSIGLQSVPASNVAAIKGKVKVSKQDVTFQYDSGTSINVVSAALVQKLKLRPVEISNLLITPVSGESKPSKIINSVVLEFPTFFCTAAFSVIEDTRPDLFLIGVDFMVIIGEEISLRNKKLSVEIGSTLHYVPLILETRSEFTKAEVATTSHLPEFVDYPDWNLPFVLKTDASTLGLGAILAQGVDGRDRIIGYDSRTLLPAEQNYAITHLERLAVVWAIEYYHYYLYGRKFEVITDHRALNALFSNAPGKGRLGRWVVKLRYYDFSVSHKERASNPADFLSRFPWEEIPEVLKEEVLYLSTVEFNQLKKNTADALDRITKKHPLPGDGQIKNKYDLNQDKLYVKINDLNKLYVHPNELKDIIRKVHSENHKNAAETFGILAYHYFVPEAFPIVKGVVRRCEQCQRHNYIVRRTEPHSGVQKKYPFQQWGLDVAGLLTPVSSAGNKYIIVAIDYFTKWPVAVATKN</sequence>
<dbReference type="SUPFAM" id="SSF53098">
    <property type="entry name" value="Ribonuclease H-like"/>
    <property type="match status" value="1"/>
</dbReference>
<keyword evidence="6" id="KW-0695">RNA-directed DNA polymerase</keyword>
<evidence type="ECO:0000256" key="6">
    <source>
        <dbReference type="ARBA" id="ARBA00022918"/>
    </source>
</evidence>
<dbReference type="GO" id="GO:0016787">
    <property type="term" value="F:hydrolase activity"/>
    <property type="evidence" value="ECO:0007669"/>
    <property type="project" value="UniProtKB-KW"/>
</dbReference>
<feature type="compositionally biased region" description="Polar residues" evidence="7">
    <location>
        <begin position="176"/>
        <end position="185"/>
    </location>
</feature>
<dbReference type="InterPro" id="IPR036397">
    <property type="entry name" value="RNaseH_sf"/>
</dbReference>
<evidence type="ECO:0000313" key="9">
    <source>
        <dbReference type="EMBL" id="OMJ29673.1"/>
    </source>
</evidence>
<dbReference type="PROSITE" id="PS50994">
    <property type="entry name" value="INTEGRASE"/>
    <property type="match status" value="1"/>
</dbReference>
<feature type="domain" description="Integrase catalytic" evidence="8">
    <location>
        <begin position="898"/>
        <end position="943"/>
    </location>
</feature>
<dbReference type="GO" id="GO:0003964">
    <property type="term" value="F:RNA-directed DNA polymerase activity"/>
    <property type="evidence" value="ECO:0007669"/>
    <property type="project" value="UniProtKB-KW"/>
</dbReference>
<dbReference type="AlphaFoldDB" id="A0A1R1YS03"/>
<protein>
    <recommendedName>
        <fullName evidence="8">Integrase catalytic domain-containing protein</fullName>
    </recommendedName>
</protein>
<dbReference type="InterPro" id="IPR021109">
    <property type="entry name" value="Peptidase_aspartic_dom_sf"/>
</dbReference>
<evidence type="ECO:0000256" key="3">
    <source>
        <dbReference type="ARBA" id="ARBA00022722"/>
    </source>
</evidence>
<keyword evidence="4" id="KW-0255">Endonuclease</keyword>
<reference evidence="10" key="1">
    <citation type="submission" date="2017-01" db="EMBL/GenBank/DDBJ databases">
        <authorList>
            <person name="Wang Y."/>
            <person name="White M."/>
            <person name="Kvist S."/>
            <person name="Moncalvo J.-M."/>
        </authorList>
    </citation>
    <scope>NUCLEOTIDE SEQUENCE [LARGE SCALE GENOMIC DNA]</scope>
    <source>
        <strain evidence="10">ID-206-W2</strain>
    </source>
</reference>
<dbReference type="SUPFAM" id="SSF56672">
    <property type="entry name" value="DNA/RNA polymerases"/>
    <property type="match status" value="1"/>
</dbReference>
<feature type="region of interest" description="Disordered" evidence="7">
    <location>
        <begin position="429"/>
        <end position="457"/>
    </location>
</feature>
<feature type="region of interest" description="Disordered" evidence="7">
    <location>
        <begin position="1"/>
        <end position="26"/>
    </location>
</feature>
<evidence type="ECO:0000256" key="5">
    <source>
        <dbReference type="ARBA" id="ARBA00022801"/>
    </source>
</evidence>
<evidence type="ECO:0000256" key="4">
    <source>
        <dbReference type="ARBA" id="ARBA00022759"/>
    </source>
</evidence>
<dbReference type="CDD" id="cd09274">
    <property type="entry name" value="RNase_HI_RT_Ty3"/>
    <property type="match status" value="1"/>
</dbReference>
<proteinExistence type="predicted"/>
<gene>
    <name evidence="9" type="ORF">AYI69_g806</name>
</gene>
<dbReference type="InterPro" id="IPR041373">
    <property type="entry name" value="RT_RNaseH"/>
</dbReference>
<dbReference type="OrthoDB" id="2192994at2759"/>
<dbReference type="GO" id="GO:0015074">
    <property type="term" value="P:DNA integration"/>
    <property type="evidence" value="ECO:0007669"/>
    <property type="project" value="InterPro"/>
</dbReference>
<feature type="region of interest" description="Disordered" evidence="7">
    <location>
        <begin position="46"/>
        <end position="89"/>
    </location>
</feature>
<feature type="compositionally biased region" description="Basic and acidic residues" evidence="7">
    <location>
        <begin position="61"/>
        <end position="78"/>
    </location>
</feature>
<dbReference type="CDD" id="cd00303">
    <property type="entry name" value="retropepsin_like"/>
    <property type="match status" value="1"/>
</dbReference>
<evidence type="ECO:0000259" key="8">
    <source>
        <dbReference type="PROSITE" id="PS50994"/>
    </source>
</evidence>
<keyword evidence="1" id="KW-0808">Transferase</keyword>
<evidence type="ECO:0000256" key="7">
    <source>
        <dbReference type="SAM" id="MobiDB-lite"/>
    </source>
</evidence>
<feature type="compositionally biased region" description="Polar residues" evidence="7">
    <location>
        <begin position="48"/>
        <end position="60"/>
    </location>
</feature>
<dbReference type="Gene3D" id="3.10.20.370">
    <property type="match status" value="1"/>
</dbReference>
<keyword evidence="3" id="KW-0540">Nuclease</keyword>
<dbReference type="PANTHER" id="PTHR37984">
    <property type="entry name" value="PROTEIN CBG26694"/>
    <property type="match status" value="1"/>
</dbReference>
<dbReference type="GO" id="GO:0003676">
    <property type="term" value="F:nucleic acid binding"/>
    <property type="evidence" value="ECO:0007669"/>
    <property type="project" value="InterPro"/>
</dbReference>
<evidence type="ECO:0000256" key="2">
    <source>
        <dbReference type="ARBA" id="ARBA00022695"/>
    </source>
</evidence>
<dbReference type="Pfam" id="PF17921">
    <property type="entry name" value="Integrase_H2C2"/>
    <property type="match status" value="1"/>
</dbReference>
<dbReference type="InterPro" id="IPR050951">
    <property type="entry name" value="Retrovirus_Pol_polyprotein"/>
</dbReference>
<dbReference type="PANTHER" id="PTHR37984:SF5">
    <property type="entry name" value="PROTEIN NYNRIN-LIKE"/>
    <property type="match status" value="1"/>
</dbReference>
<keyword evidence="2" id="KW-0548">Nucleotidyltransferase</keyword>
<dbReference type="InterPro" id="IPR043502">
    <property type="entry name" value="DNA/RNA_pol_sf"/>
</dbReference>
<dbReference type="InterPro" id="IPR012337">
    <property type="entry name" value="RNaseH-like_sf"/>
</dbReference>
<evidence type="ECO:0000256" key="1">
    <source>
        <dbReference type="ARBA" id="ARBA00022679"/>
    </source>
</evidence>
<dbReference type="Proteomes" id="UP000187429">
    <property type="component" value="Unassembled WGS sequence"/>
</dbReference>
<dbReference type="Gene3D" id="2.40.70.10">
    <property type="entry name" value="Acid Proteases"/>
    <property type="match status" value="1"/>
</dbReference>
<keyword evidence="5" id="KW-0378">Hydrolase</keyword>
<feature type="region of interest" description="Disordered" evidence="7">
    <location>
        <begin position="383"/>
        <end position="415"/>
    </location>
</feature>
<organism evidence="9 10">
    <name type="scientific">Smittium culicis</name>
    <dbReference type="NCBI Taxonomy" id="133412"/>
    <lineage>
        <taxon>Eukaryota</taxon>
        <taxon>Fungi</taxon>
        <taxon>Fungi incertae sedis</taxon>
        <taxon>Zoopagomycota</taxon>
        <taxon>Kickxellomycotina</taxon>
        <taxon>Harpellomycetes</taxon>
        <taxon>Harpellales</taxon>
        <taxon>Legeriomycetaceae</taxon>
        <taxon>Smittium</taxon>
    </lineage>
</organism>
<dbReference type="Gene3D" id="3.30.420.10">
    <property type="entry name" value="Ribonuclease H-like superfamily/Ribonuclease H"/>
    <property type="match status" value="1"/>
</dbReference>
<dbReference type="GO" id="GO:0005634">
    <property type="term" value="C:nucleus"/>
    <property type="evidence" value="ECO:0007669"/>
    <property type="project" value="UniProtKB-ARBA"/>
</dbReference>
<name>A0A1R1YS03_9FUNG</name>
<dbReference type="Gene3D" id="1.10.340.70">
    <property type="match status" value="1"/>
</dbReference>